<dbReference type="Pfam" id="PF07143">
    <property type="entry name" value="CrtC"/>
    <property type="match status" value="1"/>
</dbReference>
<dbReference type="SUPFAM" id="SSF159245">
    <property type="entry name" value="AttH-like"/>
    <property type="match status" value="1"/>
</dbReference>
<protein>
    <submittedName>
        <fullName evidence="2">Lipocalin-like domain-containing protein</fullName>
    </submittedName>
</protein>
<dbReference type="Proteomes" id="UP001595579">
    <property type="component" value="Unassembled WGS sequence"/>
</dbReference>
<dbReference type="Pfam" id="PF17186">
    <property type="entry name" value="Lipocalin_9"/>
    <property type="match status" value="1"/>
</dbReference>
<keyword evidence="3" id="KW-1185">Reference proteome</keyword>
<sequence>MRWPDASLLKRPRTWLALSLVALLGLILALQRGGESPIESFAGLGEATEGYAQARPGATLRFPADHGAHPDYRIEWWYLTANLEDGNGTPLGIQWTLFRQALSPDDDSEADDASPWSSRQLWMAHAALSTPDEHLVAERFARGMTLPDGRGQAGVVVSPFLAWLDDWRLASRVTAPADDAFDHLQVTAQGNDAGRAFGYRLELTAEGPLVLHGEDGFSQKAADGQGSYYYSQPFLRVAGEVEIDGEVRRVSGQAWLDREWSSQLLSPTQRGWDWFSLHLTSGDKLMAFRLRGGGEEGGDPASRHWVSGSWITADGQQSTLRNDDLRLTPVTHSSVAGRRLPTRWRLRLPARGLDVTVTARHPARWMDTVFPYWEGGVVVEGSHSGVGYLEMTGY</sequence>
<organism evidence="2 3">
    <name type="scientific">Litchfieldella rifensis</name>
    <dbReference type="NCBI Taxonomy" id="762643"/>
    <lineage>
        <taxon>Bacteria</taxon>
        <taxon>Pseudomonadati</taxon>
        <taxon>Pseudomonadota</taxon>
        <taxon>Gammaproteobacteria</taxon>
        <taxon>Oceanospirillales</taxon>
        <taxon>Halomonadaceae</taxon>
        <taxon>Litchfieldella</taxon>
    </lineage>
</organism>
<dbReference type="EMBL" id="JBHRUG010000019">
    <property type="protein sequence ID" value="MFC3284049.1"/>
    <property type="molecule type" value="Genomic_DNA"/>
</dbReference>
<evidence type="ECO:0000313" key="2">
    <source>
        <dbReference type="EMBL" id="MFC3284049.1"/>
    </source>
</evidence>
<evidence type="ECO:0000313" key="3">
    <source>
        <dbReference type="Proteomes" id="UP001595579"/>
    </source>
</evidence>
<gene>
    <name evidence="2" type="ORF">ACFOEV_10565</name>
</gene>
<accession>A0ABV7LNG8</accession>
<dbReference type="RefSeq" id="WP_386773633.1">
    <property type="nucleotide sequence ID" value="NZ_JBHRUG010000019.1"/>
</dbReference>
<evidence type="ECO:0000259" key="1">
    <source>
        <dbReference type="Pfam" id="PF07143"/>
    </source>
</evidence>
<dbReference type="InterPro" id="IPR023374">
    <property type="entry name" value="AttH-like_dom_sf"/>
</dbReference>
<comment type="caution">
    <text evidence="2">The sequence shown here is derived from an EMBL/GenBank/DDBJ whole genome shotgun (WGS) entry which is preliminary data.</text>
</comment>
<dbReference type="PANTHER" id="PTHR38591">
    <property type="entry name" value="HYDROLASE"/>
    <property type="match status" value="1"/>
</dbReference>
<dbReference type="InterPro" id="IPR010791">
    <property type="entry name" value="AttH_dom"/>
</dbReference>
<feature type="domain" description="AttH" evidence="1">
    <location>
        <begin position="74"/>
        <end position="262"/>
    </location>
</feature>
<reference evidence="3" key="1">
    <citation type="journal article" date="2019" name="Int. J. Syst. Evol. Microbiol.">
        <title>The Global Catalogue of Microorganisms (GCM) 10K type strain sequencing project: providing services to taxonomists for standard genome sequencing and annotation.</title>
        <authorList>
            <consortium name="The Broad Institute Genomics Platform"/>
            <consortium name="The Broad Institute Genome Sequencing Center for Infectious Disease"/>
            <person name="Wu L."/>
            <person name="Ma J."/>
        </authorList>
    </citation>
    <scope>NUCLEOTIDE SEQUENCE [LARGE SCALE GENOMIC DNA]</scope>
    <source>
        <strain evidence="3">CECT 7698</strain>
    </source>
</reference>
<name>A0ABV7LNG8_9GAMM</name>
<dbReference type="Gene3D" id="2.40.370.10">
    <property type="entry name" value="AttH-like domain"/>
    <property type="match status" value="2"/>
</dbReference>
<dbReference type="PANTHER" id="PTHR38591:SF1">
    <property type="entry name" value="BLL1000 PROTEIN"/>
    <property type="match status" value="1"/>
</dbReference>
<proteinExistence type="predicted"/>